<dbReference type="EC" id="3.2.1.14" evidence="2"/>
<sequence length="1285" mass="135133">IRRRSCEQIWPFRLNTTGFTHIVLGFAVFDPKNFTVSMEHPDDGEIYKQFLHLPDNVRKGLAIGGWEVSNEGPTRTAWSDMSSTKSNRKAFVDSLKQFLDTWNFTGIEIHWEWPGASNRGGNPADTQNQVDLVHELRECLGKDFTISVVLPAQKEYLKNMAPLKMQNFVDWFTVLTYDLHGPWDAFINSLGPKIKPHTDLAEINTALDLLTSASLDPAKVNMGIANYGRGFTVANQTCKYYGCEFTGPSKAGSCTREDGLLSACEISRIIREKNLTPQVIYGGAGVKEISWADQWIGYDDNATLAMKLALANKRCLGGTSLWAIEHEYCDGGSGGPHAPPPTQPSLLPSAPVPHPAPSGAPSPVQPGILSSAPPGSSSRPAPPSIQSSIQSGMPSSAPSPVQPSLPSSAPPFPCSDPVLAPSASSFIQPALPSSVQPGLPSSSSPGSSARPGLPSSVQPSLPSSSASRIPSPAQPGIPSSASPGSSASPSLPSSTPTVSVNPAPSSLPSSIASTQGPIVPQPPKSSIGPNHPSVVPSVSEHPSSQGSPTPSSAVSSSQPISGSTLSHSDVFSSVQIPGPISPSPSRSASPAPSSAPTPSFGVTSVASVSASSSSRSGSSATESSVTAIIPIVPSVTNIVPPVSSAPVSSAVWPGSSTGPSATAIVPVVPILPSGATSLATPTTQVGSSPAVGSSWAGLPSGSGQVPSSVPLPSGSSAEQSPPHSGSSLVISSSPLRSSLMQSSGGETAIRPPNSVQGSNTPTGIVVPSKATTAPPVVIVSSTSSSAKPSPTITGCPNECRNLDWCRIFCVDSDPDCKPNDCVAECAVWRTVTFFMFKRPVCPCVPKKCDRDGESDSPSDSDRDDPKVKPKPTSRPKEKDPKCKLFGCGCGWMGLSFGPGCPGLEIEITSPCGLFGCNPCVFFGCPGTQPSGIVGYDGYCPGGGCEPCPPELCSRPGCTISGGCGPKPGPAPTKPPNRPDPEDCDDSKRTVITERFVWCTEGFNVSALPSSLRGTSSTMVSSLCLPMIDATVTMCGGAMPGFDTTTTQTGTKTVNSNGPACTRAPLSLDDDEGDNSPNDPFHTSKTFASNTTSMVPSKTSFTLPKITKTSFALPYPSHGPMDKFGHWKVKINQYMFNDYSEVNWKLYDPNGNHAGEHNVHGNGMKEMKDYIQSVNRPLEHMMPFGVDMTVLNPHDVNKCVVHFSIKKDMPGCDFHQGQGCKPQMTTETFTEITPFFVTVCDYECLFKEKKSLLKTSDLWCQDLNEADWEPMANGWKRIFECGWKGF</sequence>
<evidence type="ECO:0000256" key="2">
    <source>
        <dbReference type="ARBA" id="ARBA00012729"/>
    </source>
</evidence>
<dbReference type="GO" id="GO:0008843">
    <property type="term" value="F:endochitinase activity"/>
    <property type="evidence" value="ECO:0007669"/>
    <property type="project" value="UniProtKB-EC"/>
</dbReference>
<dbReference type="KEGG" id="bor:COCMIDRAFT_94927"/>
<dbReference type="SUPFAM" id="SSF54556">
    <property type="entry name" value="Chitinase insertion domain"/>
    <property type="match status" value="1"/>
</dbReference>
<feature type="compositionally biased region" description="Basic and acidic residues" evidence="3">
    <location>
        <begin position="848"/>
        <end position="867"/>
    </location>
</feature>
<dbReference type="InterPro" id="IPR001223">
    <property type="entry name" value="Glyco_hydro18_cat"/>
</dbReference>
<dbReference type="OrthoDB" id="73875at2759"/>
<feature type="compositionally biased region" description="Polar residues" evidence="3">
    <location>
        <begin position="680"/>
        <end position="691"/>
    </location>
</feature>
<feature type="region of interest" description="Disordered" evidence="3">
    <location>
        <begin position="428"/>
        <end position="624"/>
    </location>
</feature>
<feature type="compositionally biased region" description="Low complexity" evidence="3">
    <location>
        <begin position="366"/>
        <end position="399"/>
    </location>
</feature>
<feature type="compositionally biased region" description="Low complexity" evidence="3">
    <location>
        <begin position="431"/>
        <end position="513"/>
    </location>
</feature>
<organism evidence="5 6">
    <name type="scientific">Bipolaris oryzae ATCC 44560</name>
    <dbReference type="NCBI Taxonomy" id="930090"/>
    <lineage>
        <taxon>Eukaryota</taxon>
        <taxon>Fungi</taxon>
        <taxon>Dikarya</taxon>
        <taxon>Ascomycota</taxon>
        <taxon>Pezizomycotina</taxon>
        <taxon>Dothideomycetes</taxon>
        <taxon>Pleosporomycetidae</taxon>
        <taxon>Pleosporales</taxon>
        <taxon>Pleosporineae</taxon>
        <taxon>Pleosporaceae</taxon>
        <taxon>Bipolaris</taxon>
    </lineage>
</organism>
<dbReference type="Gene3D" id="3.20.20.80">
    <property type="entry name" value="Glycosidases"/>
    <property type="match status" value="1"/>
</dbReference>
<feature type="region of interest" description="Disordered" evidence="3">
    <location>
        <begin position="333"/>
        <end position="413"/>
    </location>
</feature>
<dbReference type="SMART" id="SM00636">
    <property type="entry name" value="Glyco_18"/>
    <property type="match status" value="1"/>
</dbReference>
<feature type="compositionally biased region" description="Pro residues" evidence="3">
    <location>
        <begin position="350"/>
        <end position="364"/>
    </location>
</feature>
<dbReference type="Proteomes" id="UP000054032">
    <property type="component" value="Unassembled WGS sequence"/>
</dbReference>
<keyword evidence="6" id="KW-1185">Reference proteome</keyword>
<dbReference type="GO" id="GO:0005975">
    <property type="term" value="P:carbohydrate metabolic process"/>
    <property type="evidence" value="ECO:0007669"/>
    <property type="project" value="InterPro"/>
</dbReference>
<dbReference type="Gene3D" id="3.10.50.10">
    <property type="match status" value="1"/>
</dbReference>
<dbReference type="GO" id="GO:0008061">
    <property type="term" value="F:chitin binding"/>
    <property type="evidence" value="ECO:0007669"/>
    <property type="project" value="InterPro"/>
</dbReference>
<dbReference type="InterPro" id="IPR017853">
    <property type="entry name" value="GH"/>
</dbReference>
<dbReference type="EMBL" id="KI963980">
    <property type="protein sequence ID" value="EUC45648.1"/>
    <property type="molecule type" value="Genomic_DNA"/>
</dbReference>
<comment type="similarity">
    <text evidence="1">Belongs to the glycosyl hydrolase 18 family. Chitinase class V subfamily.</text>
</comment>
<evidence type="ECO:0000313" key="6">
    <source>
        <dbReference type="Proteomes" id="UP000054032"/>
    </source>
</evidence>
<feature type="compositionally biased region" description="Polar residues" evidence="3">
    <location>
        <begin position="564"/>
        <end position="575"/>
    </location>
</feature>
<dbReference type="InterPro" id="IPR011583">
    <property type="entry name" value="Chitinase_II/V-like_cat"/>
</dbReference>
<dbReference type="RefSeq" id="XP_007687839.1">
    <property type="nucleotide sequence ID" value="XM_007689649.1"/>
</dbReference>
<feature type="region of interest" description="Disordered" evidence="3">
    <location>
        <begin position="680"/>
        <end position="768"/>
    </location>
</feature>
<dbReference type="PANTHER" id="PTHR11177:SF333">
    <property type="entry name" value="CHITINASE"/>
    <property type="match status" value="1"/>
</dbReference>
<protein>
    <recommendedName>
        <fullName evidence="2">chitinase</fullName>
        <ecNumber evidence="2">3.2.1.14</ecNumber>
    </recommendedName>
</protein>
<feature type="compositionally biased region" description="Low complexity" evidence="3">
    <location>
        <begin position="583"/>
        <end position="624"/>
    </location>
</feature>
<dbReference type="PROSITE" id="PS51910">
    <property type="entry name" value="GH18_2"/>
    <property type="match status" value="1"/>
</dbReference>
<dbReference type="SUPFAM" id="SSF51445">
    <property type="entry name" value="(Trans)glycosidases"/>
    <property type="match status" value="1"/>
</dbReference>
<evidence type="ECO:0000256" key="3">
    <source>
        <dbReference type="SAM" id="MobiDB-lite"/>
    </source>
</evidence>
<dbReference type="eggNOG" id="KOG2806">
    <property type="taxonomic scope" value="Eukaryota"/>
</dbReference>
<feature type="compositionally biased region" description="Pro residues" evidence="3">
    <location>
        <begin position="400"/>
        <end position="413"/>
    </location>
</feature>
<feature type="compositionally biased region" description="Low complexity" evidence="3">
    <location>
        <begin position="697"/>
        <end position="743"/>
    </location>
</feature>
<proteinExistence type="inferred from homology"/>
<name>W6Z784_COCMI</name>
<evidence type="ECO:0000313" key="5">
    <source>
        <dbReference type="EMBL" id="EUC45648.1"/>
    </source>
</evidence>
<dbReference type="Pfam" id="PF00704">
    <property type="entry name" value="Glyco_hydro_18"/>
    <property type="match status" value="1"/>
</dbReference>
<dbReference type="PANTHER" id="PTHR11177">
    <property type="entry name" value="CHITINASE"/>
    <property type="match status" value="1"/>
</dbReference>
<feature type="domain" description="GH18" evidence="4">
    <location>
        <begin position="1"/>
        <end position="339"/>
    </location>
</feature>
<dbReference type="InterPro" id="IPR050314">
    <property type="entry name" value="Glycosyl_Hydrlase_18"/>
</dbReference>
<evidence type="ECO:0000256" key="1">
    <source>
        <dbReference type="ARBA" id="ARBA00008682"/>
    </source>
</evidence>
<reference evidence="5 6" key="1">
    <citation type="journal article" date="2013" name="PLoS Genet.">
        <title>Comparative genome structure, secondary metabolite, and effector coding capacity across Cochliobolus pathogens.</title>
        <authorList>
            <person name="Condon B.J."/>
            <person name="Leng Y."/>
            <person name="Wu D."/>
            <person name="Bushley K.E."/>
            <person name="Ohm R.A."/>
            <person name="Otillar R."/>
            <person name="Martin J."/>
            <person name="Schackwitz W."/>
            <person name="Grimwood J."/>
            <person name="MohdZainudin N."/>
            <person name="Xue C."/>
            <person name="Wang R."/>
            <person name="Manning V.A."/>
            <person name="Dhillon B."/>
            <person name="Tu Z.J."/>
            <person name="Steffenson B.J."/>
            <person name="Salamov A."/>
            <person name="Sun H."/>
            <person name="Lowry S."/>
            <person name="LaButti K."/>
            <person name="Han J."/>
            <person name="Copeland A."/>
            <person name="Lindquist E."/>
            <person name="Barry K."/>
            <person name="Schmutz J."/>
            <person name="Baker S.E."/>
            <person name="Ciuffetti L.M."/>
            <person name="Grigoriev I.V."/>
            <person name="Zhong S."/>
            <person name="Turgeon B.G."/>
        </authorList>
    </citation>
    <scope>NUCLEOTIDE SEQUENCE [LARGE SCALE GENOMIC DNA]</scope>
    <source>
        <strain evidence="5 6">ATCC 44560</strain>
    </source>
</reference>
<evidence type="ECO:0000259" key="4">
    <source>
        <dbReference type="PROSITE" id="PS51910"/>
    </source>
</evidence>
<feature type="region of interest" description="Disordered" evidence="3">
    <location>
        <begin position="848"/>
        <end position="879"/>
    </location>
</feature>
<dbReference type="GeneID" id="19128545"/>
<accession>W6Z784</accession>
<feature type="compositionally biased region" description="Low complexity" evidence="3">
    <location>
        <begin position="531"/>
        <end position="563"/>
    </location>
</feature>
<gene>
    <name evidence="5" type="ORF">COCMIDRAFT_94927</name>
</gene>
<keyword evidence="5" id="KW-0378">Hydrolase</keyword>
<dbReference type="HOGENOM" id="CLU_263933_0_0_1"/>
<dbReference type="InterPro" id="IPR029070">
    <property type="entry name" value="Chitinase_insertion_sf"/>
</dbReference>
<feature type="compositionally biased region" description="Polar residues" evidence="3">
    <location>
        <begin position="753"/>
        <end position="762"/>
    </location>
</feature>
<feature type="non-terminal residue" evidence="5">
    <location>
        <position position="1"/>
    </location>
</feature>